<dbReference type="InterPro" id="IPR050330">
    <property type="entry name" value="Bact_OuterMem_StrucFunc"/>
</dbReference>
<dbReference type="InterPro" id="IPR028974">
    <property type="entry name" value="TSP_type-3_rpt"/>
</dbReference>
<evidence type="ECO:0000256" key="9">
    <source>
        <dbReference type="PROSITE-ProRule" id="PRU00473"/>
    </source>
</evidence>
<dbReference type="PANTHER" id="PTHR30329:SF21">
    <property type="entry name" value="LIPOPROTEIN YIAD-RELATED"/>
    <property type="match status" value="1"/>
</dbReference>
<organism evidence="13 14">
    <name type="scientific">Rhodanobacter lindaniclasticus</name>
    <dbReference type="NCBI Taxonomy" id="75310"/>
    <lineage>
        <taxon>Bacteria</taxon>
        <taxon>Pseudomonadati</taxon>
        <taxon>Pseudomonadota</taxon>
        <taxon>Gammaproteobacteria</taxon>
        <taxon>Lysobacterales</taxon>
        <taxon>Rhodanobacteraceae</taxon>
        <taxon>Rhodanobacter</taxon>
    </lineage>
</organism>
<sequence>MKRKGLYFLIALALGGVGAVQAQDSAAPADTSSSESAVSTYDGRWYIAPAVGGYYNDTDRNTNSRQFYFGLGVGRYFSPNMSLDFFVDHTNRHIDNAVIGAGPGHSNRQWISNSVGAVARFYAGDWNSWRPYALAGVMGSHHHSYLDSGWSPAAELGGGVSKAVGPSTDFRLEAAYRYDFDNKSQPEKDGYGDWLLGFSVVARFGTPAAAPAPVAAPVAPPPADCSTLDSDQDGVNDCEDKCPATAAGTIVGPDGCAQKVVIDLRGVNFKFDRPKAGETDISKSLAEPTADSISVLNQAVDTLQRYPQVHVTVAGYTDSKGTDAYNQKLSERRASIVYNYLTSHGIDASRLEGPIGHGESNPIGDNETDAGRAQNRRTELQVQQ</sequence>
<dbReference type="InterPro" id="IPR006665">
    <property type="entry name" value="OmpA-like"/>
</dbReference>
<dbReference type="PROSITE" id="PS51123">
    <property type="entry name" value="OMPA_2"/>
    <property type="match status" value="1"/>
</dbReference>
<keyword evidence="6" id="KW-0626">Porin</keyword>
<reference evidence="13 14" key="1">
    <citation type="submission" date="2017-02" db="EMBL/GenBank/DDBJ databases">
        <title>Whole genome sequencing of Rhodanobacter lindaniclasticus DSM 17932.</title>
        <authorList>
            <person name="Kumar S."/>
            <person name="Patil P."/>
            <person name="Patil P.B."/>
        </authorList>
    </citation>
    <scope>NUCLEOTIDE SEQUENCE [LARGE SCALE GENOMIC DNA]</scope>
    <source>
        <strain evidence="13 14">DSM 17932</strain>
    </source>
</reference>
<keyword evidence="13" id="KW-0966">Cell projection</keyword>
<keyword evidence="14" id="KW-1185">Reference proteome</keyword>
<feature type="chain" id="PRO_5020287384" evidence="11">
    <location>
        <begin position="23"/>
        <end position="384"/>
    </location>
</feature>
<evidence type="ECO:0000256" key="11">
    <source>
        <dbReference type="SAM" id="SignalP"/>
    </source>
</evidence>
<protein>
    <submittedName>
        <fullName evidence="13">Flagellar motor protein MotB</fullName>
    </submittedName>
</protein>
<feature type="domain" description="OmpA-like" evidence="12">
    <location>
        <begin position="256"/>
        <end position="384"/>
    </location>
</feature>
<evidence type="ECO:0000313" key="13">
    <source>
        <dbReference type="EMBL" id="THD07039.1"/>
    </source>
</evidence>
<evidence type="ECO:0000256" key="7">
    <source>
        <dbReference type="ARBA" id="ARBA00023136"/>
    </source>
</evidence>
<dbReference type="SUPFAM" id="SSF103088">
    <property type="entry name" value="OmpA-like"/>
    <property type="match status" value="1"/>
</dbReference>
<evidence type="ECO:0000256" key="3">
    <source>
        <dbReference type="ARBA" id="ARBA00022452"/>
    </source>
</evidence>
<dbReference type="GO" id="GO:0046930">
    <property type="term" value="C:pore complex"/>
    <property type="evidence" value="ECO:0007669"/>
    <property type="project" value="UniProtKB-KW"/>
</dbReference>
<dbReference type="InterPro" id="IPR011250">
    <property type="entry name" value="OMP/PagP_B-barrel"/>
</dbReference>
<evidence type="ECO:0000256" key="2">
    <source>
        <dbReference type="ARBA" id="ARBA00022448"/>
    </source>
</evidence>
<keyword evidence="5" id="KW-0406">Ion transport</keyword>
<keyword evidence="8" id="KW-0998">Cell outer membrane</keyword>
<dbReference type="SUPFAM" id="SSF103647">
    <property type="entry name" value="TSP type-3 repeat"/>
    <property type="match status" value="1"/>
</dbReference>
<dbReference type="EMBL" id="MWIO01000029">
    <property type="protein sequence ID" value="THD07039.1"/>
    <property type="molecule type" value="Genomic_DNA"/>
</dbReference>
<keyword evidence="4" id="KW-0812">Transmembrane</keyword>
<keyword evidence="13" id="KW-0969">Cilium</keyword>
<dbReference type="InterPro" id="IPR036737">
    <property type="entry name" value="OmpA-like_sf"/>
</dbReference>
<comment type="caution">
    <text evidence="13">The sequence shown here is derived from an EMBL/GenBank/DDBJ whole genome shotgun (WGS) entry which is preliminary data.</text>
</comment>
<dbReference type="Gene3D" id="3.30.1330.60">
    <property type="entry name" value="OmpA-like domain"/>
    <property type="match status" value="1"/>
</dbReference>
<keyword evidence="3" id="KW-1134">Transmembrane beta strand</keyword>
<comment type="subcellular location">
    <subcellularLocation>
        <location evidence="1">Cell outer membrane</location>
        <topology evidence="1">Multi-pass membrane protein</topology>
    </subcellularLocation>
</comment>
<dbReference type="InterPro" id="IPR006664">
    <property type="entry name" value="OMP_bac"/>
</dbReference>
<feature type="signal peptide" evidence="11">
    <location>
        <begin position="1"/>
        <end position="22"/>
    </location>
</feature>
<evidence type="ECO:0000256" key="4">
    <source>
        <dbReference type="ARBA" id="ARBA00022692"/>
    </source>
</evidence>
<dbReference type="GO" id="GO:0015288">
    <property type="term" value="F:porin activity"/>
    <property type="evidence" value="ECO:0007669"/>
    <property type="project" value="UniProtKB-KW"/>
</dbReference>
<name>A0A4S3KF11_9GAMM</name>
<evidence type="ECO:0000256" key="5">
    <source>
        <dbReference type="ARBA" id="ARBA00023065"/>
    </source>
</evidence>
<evidence type="ECO:0000256" key="8">
    <source>
        <dbReference type="ARBA" id="ARBA00023237"/>
    </source>
</evidence>
<dbReference type="AlphaFoldDB" id="A0A4S3KF11"/>
<keyword evidence="7 9" id="KW-0472">Membrane</keyword>
<keyword evidence="2" id="KW-0813">Transport</keyword>
<dbReference type="GO" id="GO:0005509">
    <property type="term" value="F:calcium ion binding"/>
    <property type="evidence" value="ECO:0007669"/>
    <property type="project" value="InterPro"/>
</dbReference>
<accession>A0A4S3KF11</accession>
<proteinExistence type="predicted"/>
<evidence type="ECO:0000256" key="10">
    <source>
        <dbReference type="SAM" id="MobiDB-lite"/>
    </source>
</evidence>
<dbReference type="RefSeq" id="WP_136258651.1">
    <property type="nucleotide sequence ID" value="NZ_MWIO01000029.1"/>
</dbReference>
<dbReference type="OrthoDB" id="1149075at2"/>
<evidence type="ECO:0000256" key="6">
    <source>
        <dbReference type="ARBA" id="ARBA00023114"/>
    </source>
</evidence>
<keyword evidence="11" id="KW-0732">Signal</keyword>
<dbReference type="GO" id="GO:0006811">
    <property type="term" value="P:monoatomic ion transport"/>
    <property type="evidence" value="ECO:0007669"/>
    <property type="project" value="UniProtKB-KW"/>
</dbReference>
<dbReference type="PRINTS" id="PR01021">
    <property type="entry name" value="OMPADOMAIN"/>
</dbReference>
<dbReference type="Proteomes" id="UP000306317">
    <property type="component" value="Unassembled WGS sequence"/>
</dbReference>
<keyword evidence="13" id="KW-0282">Flagellum</keyword>
<evidence type="ECO:0000259" key="12">
    <source>
        <dbReference type="PROSITE" id="PS51123"/>
    </source>
</evidence>
<dbReference type="Gene3D" id="2.40.160.20">
    <property type="match status" value="1"/>
</dbReference>
<dbReference type="PANTHER" id="PTHR30329">
    <property type="entry name" value="STATOR ELEMENT OF FLAGELLAR MOTOR COMPLEX"/>
    <property type="match status" value="1"/>
</dbReference>
<dbReference type="CDD" id="cd07185">
    <property type="entry name" value="OmpA_C-like"/>
    <property type="match status" value="1"/>
</dbReference>
<dbReference type="SUPFAM" id="SSF56925">
    <property type="entry name" value="OMPA-like"/>
    <property type="match status" value="1"/>
</dbReference>
<feature type="region of interest" description="Disordered" evidence="10">
    <location>
        <begin position="349"/>
        <end position="384"/>
    </location>
</feature>
<dbReference type="GO" id="GO:0009279">
    <property type="term" value="C:cell outer membrane"/>
    <property type="evidence" value="ECO:0007669"/>
    <property type="project" value="UniProtKB-SubCell"/>
</dbReference>
<gene>
    <name evidence="13" type="ORF">B1991_10315</name>
</gene>
<evidence type="ECO:0000313" key="14">
    <source>
        <dbReference type="Proteomes" id="UP000306317"/>
    </source>
</evidence>
<dbReference type="Pfam" id="PF00691">
    <property type="entry name" value="OmpA"/>
    <property type="match status" value="1"/>
</dbReference>
<evidence type="ECO:0000256" key="1">
    <source>
        <dbReference type="ARBA" id="ARBA00004571"/>
    </source>
</evidence>